<evidence type="ECO:0000313" key="3">
    <source>
        <dbReference type="EMBL" id="KAJ4492500.1"/>
    </source>
</evidence>
<evidence type="ECO:0000313" key="4">
    <source>
        <dbReference type="Proteomes" id="UP001150217"/>
    </source>
</evidence>
<evidence type="ECO:0000256" key="1">
    <source>
        <dbReference type="SAM" id="MobiDB-lite"/>
    </source>
</evidence>
<protein>
    <recommendedName>
        <fullName evidence="2">DUF6830 domain-containing protein</fullName>
    </recommendedName>
</protein>
<dbReference type="EMBL" id="JANVFT010000037">
    <property type="protein sequence ID" value="KAJ4492500.1"/>
    <property type="molecule type" value="Genomic_DNA"/>
</dbReference>
<organism evidence="3 4">
    <name type="scientific">Lentinula lateritia</name>
    <dbReference type="NCBI Taxonomy" id="40482"/>
    <lineage>
        <taxon>Eukaryota</taxon>
        <taxon>Fungi</taxon>
        <taxon>Dikarya</taxon>
        <taxon>Basidiomycota</taxon>
        <taxon>Agaricomycotina</taxon>
        <taxon>Agaricomycetes</taxon>
        <taxon>Agaricomycetidae</taxon>
        <taxon>Agaricales</taxon>
        <taxon>Marasmiineae</taxon>
        <taxon>Omphalotaceae</taxon>
        <taxon>Lentinula</taxon>
    </lineage>
</organism>
<dbReference type="InterPro" id="IPR049233">
    <property type="entry name" value="DUF6830"/>
</dbReference>
<comment type="caution">
    <text evidence="3">The sequence shown here is derived from an EMBL/GenBank/DDBJ whole genome shotgun (WGS) entry which is preliminary data.</text>
</comment>
<dbReference type="Pfam" id="PF20722">
    <property type="entry name" value="DUF6830"/>
    <property type="match status" value="1"/>
</dbReference>
<keyword evidence="4" id="KW-1185">Reference proteome</keyword>
<gene>
    <name evidence="3" type="ORF">C8R41DRAFT_919803</name>
</gene>
<evidence type="ECO:0000259" key="2">
    <source>
        <dbReference type="Pfam" id="PF20722"/>
    </source>
</evidence>
<dbReference type="InterPro" id="IPR041078">
    <property type="entry name" value="Plavaka"/>
</dbReference>
<dbReference type="Pfam" id="PF18759">
    <property type="entry name" value="Plavaka"/>
    <property type="match status" value="2"/>
</dbReference>
<name>A0ABQ8VKW7_9AGAR</name>
<proteinExistence type="predicted"/>
<feature type="domain" description="DUF6830" evidence="2">
    <location>
        <begin position="718"/>
        <end position="875"/>
    </location>
</feature>
<accession>A0ABQ8VKW7</accession>
<sequence>MSFSCPYCGHLYKTEAGRRSHVKQTLCNYKPGLVPLSTLSSLFSSTSLSSISPSSPPPPSSNSELDPWTAEENFMDVDQAETDSGPYQIPFPNASQIVGQGATFMDDFNDDRFADERGTNLYYPFASRPEWETASFLLNSSLSMQEIDIYLKLDLTKKNNLSFQTAQRLHDLADLLPPVASWKSRNMKTLPLYSSKTPLVLYYRDAIEVLQDLMKSPLICDSLHFTPMQIFEDSRKLVRVYDSWLSGDRAWKMQSQYPEGATLLGVVLSSDKTTVSVITVNRVAHPLLISLANIDSDLLSKASLHLFCLLALLPVPKYIERKTSIRFTARIGCMMSDPVGQLRVCYTPLASAIVDTPEASLIACTSGKDSPFTETIYKNYGDSLRHPSRLSSTTLDAIDSIQARNIFPQDLPVYQRAAVTARTNGVVYPFWRDWALAEPCEFLMPEPLHHWHKMFWDHDAKWAIQAVGASHIDFRFSIHQPTVGYRHFQEGISSLKQVTGRTHRDIQRYLIPVISGAISAKFVTALRALLDFRYSGQAQRFSQTSSLRVQTALKEFHENKSVILELKARVNPKGKPIDHWEIPKLEFMQNVEPSIHASGPIMQWTADITEHAHITLVKDPARSGNNHDFEIQICRSLDRLDRVRRFDLMTAMKDASVDFRLEDVEGDEGQEQGAEGLQVDEEEDTELEITKISSTEKLVTHLNPVSKKLFRSFRPKQNFFLKARLLKRAPSAPLPHRSFVDNVTGEISAFSLVRDPDLKTQTIEEASRLYSLSDFHGACSDLIDRIKSGTKIFTVGGRRTGNTQSPLPFYRVKLWSRLRIQCRTYFNLDLLTDPHTIFSAPPGPGWEFGRQNAVIVNIDQSFQWPRSSLEGHAIVLVKMIFTVAQPRRPSLPIEGTHCFLAYWLVLFAIQIIPQDVTSLRELGEQMGLLWEILFLFHNSVLLQIFVLSIEEILTLL</sequence>
<reference evidence="3" key="1">
    <citation type="submission" date="2022-08" db="EMBL/GenBank/DDBJ databases">
        <title>A Global Phylogenomic Analysis of the Shiitake Genus Lentinula.</title>
        <authorList>
            <consortium name="DOE Joint Genome Institute"/>
            <person name="Sierra-Patev S."/>
            <person name="Min B."/>
            <person name="Naranjo-Ortiz M."/>
            <person name="Looney B."/>
            <person name="Konkel Z."/>
            <person name="Slot J.C."/>
            <person name="Sakamoto Y."/>
            <person name="Steenwyk J.L."/>
            <person name="Rokas A."/>
            <person name="Carro J."/>
            <person name="Camarero S."/>
            <person name="Ferreira P."/>
            <person name="Molpeceres G."/>
            <person name="Ruiz-Duenas F.J."/>
            <person name="Serrano A."/>
            <person name="Henrissat B."/>
            <person name="Drula E."/>
            <person name="Hughes K.W."/>
            <person name="Mata J.L."/>
            <person name="Ishikawa N.K."/>
            <person name="Vargas-Isla R."/>
            <person name="Ushijima S."/>
            <person name="Smith C.A."/>
            <person name="Ahrendt S."/>
            <person name="Andreopoulos W."/>
            <person name="He G."/>
            <person name="Labutti K."/>
            <person name="Lipzen A."/>
            <person name="Ng V."/>
            <person name="Riley R."/>
            <person name="Sandor L."/>
            <person name="Barry K."/>
            <person name="Martinez A.T."/>
            <person name="Xiao Y."/>
            <person name="Gibbons J.G."/>
            <person name="Terashima K."/>
            <person name="Grigoriev I.V."/>
            <person name="Hibbett D.S."/>
        </authorList>
    </citation>
    <scope>NUCLEOTIDE SEQUENCE</scope>
    <source>
        <strain evidence="3">RHP3577 ss4</strain>
    </source>
</reference>
<feature type="region of interest" description="Disordered" evidence="1">
    <location>
        <begin position="48"/>
        <end position="67"/>
    </location>
</feature>
<dbReference type="Proteomes" id="UP001150217">
    <property type="component" value="Unassembled WGS sequence"/>
</dbReference>